<proteinExistence type="predicted"/>
<accession>A0ABW3SM52</accession>
<dbReference type="InterPro" id="IPR050407">
    <property type="entry name" value="Geranylgeranyl_reductase"/>
</dbReference>
<dbReference type="PANTHER" id="PTHR42685">
    <property type="entry name" value="GERANYLGERANYL DIPHOSPHATE REDUCTASE"/>
    <property type="match status" value="1"/>
</dbReference>
<dbReference type="PRINTS" id="PR00420">
    <property type="entry name" value="RNGMNOXGNASE"/>
</dbReference>
<dbReference type="Proteomes" id="UP001597094">
    <property type="component" value="Unassembled WGS sequence"/>
</dbReference>
<dbReference type="EMBL" id="JBHTLD010000001">
    <property type="protein sequence ID" value="MFD1184580.1"/>
    <property type="molecule type" value="Genomic_DNA"/>
</dbReference>
<dbReference type="GO" id="GO:0016491">
    <property type="term" value="F:oxidoreductase activity"/>
    <property type="evidence" value="ECO:0007669"/>
    <property type="project" value="UniProtKB-KW"/>
</dbReference>
<keyword evidence="2" id="KW-0560">Oxidoreductase</keyword>
<reference evidence="3" key="1">
    <citation type="journal article" date="2019" name="Int. J. Syst. Evol. Microbiol.">
        <title>The Global Catalogue of Microorganisms (GCM) 10K type strain sequencing project: providing services to taxonomists for standard genome sequencing and annotation.</title>
        <authorList>
            <consortium name="The Broad Institute Genomics Platform"/>
            <consortium name="The Broad Institute Genome Sequencing Center for Infectious Disease"/>
            <person name="Wu L."/>
            <person name="Ma J."/>
        </authorList>
    </citation>
    <scope>NUCLEOTIDE SEQUENCE [LARGE SCALE GENOMIC DNA]</scope>
    <source>
        <strain evidence="3">JCM 31319</strain>
    </source>
</reference>
<dbReference type="Pfam" id="PF01494">
    <property type="entry name" value="FAD_binding_3"/>
    <property type="match status" value="1"/>
</dbReference>
<dbReference type="InterPro" id="IPR002938">
    <property type="entry name" value="FAD-bd"/>
</dbReference>
<name>A0ABW3SM52_9BACT</name>
<keyword evidence="3" id="KW-1185">Reference proteome</keyword>
<dbReference type="SUPFAM" id="SSF51905">
    <property type="entry name" value="FAD/NAD(P)-binding domain"/>
    <property type="match status" value="1"/>
</dbReference>
<dbReference type="PANTHER" id="PTHR42685:SF22">
    <property type="entry name" value="CONDITIONED MEDIUM FACTOR RECEPTOR 1"/>
    <property type="match status" value="1"/>
</dbReference>
<sequence length="371" mass="41294">MVNDILIIGGGLAGLINALGLARAGLRVVLVEKKAYPFHKVCGEYISNEVLPYLRQLGVEINSLKPAHINRLQLTSPTGKSLESELDLGGFGVSRYTLDHHLYTLAKQAGAQFILEKTVREVDFEHDIFTAQLSGGQTVQARIAIGSYGKRSNLDRQLNRTFFQNRSPYIGVKYHVKYDFPRDLIALHNFKNGYAGTSAIENDSYCLCYLTTRENLKTHGSIPAMEQKVLYRNPHLRHIFETGEFLYEQPEVINEISFATKTCVEDHLLMCGDAAGMITPLCGNGMAIAIHSAKILTEQVLQYFADGQNRAALEAGYTKAWQKQFESRLRVGRTVQNLFGSPILSELAVGGLKHIPAAVKLIMRQTHGQPF</sequence>
<organism evidence="2 3">
    <name type="scientific">Pontibacter rugosus</name>
    <dbReference type="NCBI Taxonomy" id="1745966"/>
    <lineage>
        <taxon>Bacteria</taxon>
        <taxon>Pseudomonadati</taxon>
        <taxon>Bacteroidota</taxon>
        <taxon>Cytophagia</taxon>
        <taxon>Cytophagales</taxon>
        <taxon>Hymenobacteraceae</taxon>
        <taxon>Pontibacter</taxon>
    </lineage>
</organism>
<evidence type="ECO:0000259" key="1">
    <source>
        <dbReference type="Pfam" id="PF01494"/>
    </source>
</evidence>
<evidence type="ECO:0000313" key="3">
    <source>
        <dbReference type="Proteomes" id="UP001597094"/>
    </source>
</evidence>
<dbReference type="EC" id="1.-.-.-" evidence="2"/>
<evidence type="ECO:0000313" key="2">
    <source>
        <dbReference type="EMBL" id="MFD1184580.1"/>
    </source>
</evidence>
<dbReference type="RefSeq" id="WP_377521900.1">
    <property type="nucleotide sequence ID" value="NZ_JBHTLD010000001.1"/>
</dbReference>
<dbReference type="InterPro" id="IPR036188">
    <property type="entry name" value="FAD/NAD-bd_sf"/>
</dbReference>
<feature type="domain" description="FAD-binding" evidence="1">
    <location>
        <begin position="4"/>
        <end position="299"/>
    </location>
</feature>
<gene>
    <name evidence="2" type="ORF">ACFQ2O_00075</name>
</gene>
<protein>
    <submittedName>
        <fullName evidence="2">NAD(P)/FAD-dependent oxidoreductase</fullName>
        <ecNumber evidence="2">1.-.-.-</ecNumber>
    </submittedName>
</protein>
<dbReference type="Gene3D" id="3.50.50.60">
    <property type="entry name" value="FAD/NAD(P)-binding domain"/>
    <property type="match status" value="1"/>
</dbReference>
<comment type="caution">
    <text evidence="2">The sequence shown here is derived from an EMBL/GenBank/DDBJ whole genome shotgun (WGS) entry which is preliminary data.</text>
</comment>